<dbReference type="PANTHER" id="PTHR33360:SF2">
    <property type="entry name" value="TRANSPOSASE FOR INSERTION SEQUENCE ELEMENT IS200"/>
    <property type="match status" value="1"/>
</dbReference>
<dbReference type="EMBL" id="CP089291">
    <property type="protein sequence ID" value="UOF88780.1"/>
    <property type="molecule type" value="Genomic_DNA"/>
</dbReference>
<dbReference type="SUPFAM" id="SSF143422">
    <property type="entry name" value="Transposase IS200-like"/>
    <property type="match status" value="1"/>
</dbReference>
<name>A0ABY4CE45_9BACL</name>
<feature type="domain" description="Transposase IS200-like" evidence="1">
    <location>
        <begin position="10"/>
        <end position="127"/>
    </location>
</feature>
<dbReference type="Proteomes" id="UP000830167">
    <property type="component" value="Chromosome"/>
</dbReference>
<dbReference type="PANTHER" id="PTHR33360">
    <property type="entry name" value="TRANSPOSASE FOR INSERTION SEQUENCE ELEMENT IS200"/>
    <property type="match status" value="1"/>
</dbReference>
<dbReference type="SMART" id="SM01321">
    <property type="entry name" value="Y1_Tnp"/>
    <property type="match status" value="1"/>
</dbReference>
<keyword evidence="3" id="KW-1185">Reference proteome</keyword>
<evidence type="ECO:0000313" key="2">
    <source>
        <dbReference type="EMBL" id="UOF88780.1"/>
    </source>
</evidence>
<reference evidence="2" key="1">
    <citation type="submission" date="2021-12" db="EMBL/GenBank/DDBJ databases">
        <title>Alicyclobacillaceae gen. nov., sp. nov., isolated from chalcocite enrichment system.</title>
        <authorList>
            <person name="Jiang Z."/>
        </authorList>
    </citation>
    <scope>NUCLEOTIDE SEQUENCE</scope>
    <source>
        <strain evidence="2">MYW30-H2</strain>
    </source>
</reference>
<evidence type="ECO:0000259" key="1">
    <source>
        <dbReference type="SMART" id="SM01321"/>
    </source>
</evidence>
<sequence>MGGSSLAHTRWDCSYHIIFIPKFRRKVFFKEIRKEVGEILRTLCEYKNVELVKGSISVDHVHMYVKIPPKLSVSEFMGYLKGKSALMVFDCFPQMKQGGGRHLWARGYYVSTVGIHKDVIREYIQKQEEADIIEDKASK</sequence>
<dbReference type="InterPro" id="IPR036515">
    <property type="entry name" value="Transposase_17_sf"/>
</dbReference>
<dbReference type="RefSeq" id="WP_347435458.1">
    <property type="nucleotide sequence ID" value="NZ_CP089291.1"/>
</dbReference>
<proteinExistence type="predicted"/>
<protein>
    <submittedName>
        <fullName evidence="2">IS200/IS605 family transposase</fullName>
    </submittedName>
</protein>
<dbReference type="NCBIfam" id="NF033573">
    <property type="entry name" value="transpos_IS200"/>
    <property type="match status" value="1"/>
</dbReference>
<dbReference type="Gene3D" id="3.30.70.1290">
    <property type="entry name" value="Transposase IS200-like"/>
    <property type="match status" value="1"/>
</dbReference>
<gene>
    <name evidence="2" type="primary">tnpA</name>
    <name evidence="2" type="ORF">LSG31_12575</name>
</gene>
<accession>A0ABY4CE45</accession>
<dbReference type="InterPro" id="IPR002686">
    <property type="entry name" value="Transposase_17"/>
</dbReference>
<organism evidence="2 3">
    <name type="scientific">Fodinisporobacter ferrooxydans</name>
    <dbReference type="NCBI Taxonomy" id="2901836"/>
    <lineage>
        <taxon>Bacteria</taxon>
        <taxon>Bacillati</taxon>
        <taxon>Bacillota</taxon>
        <taxon>Bacilli</taxon>
        <taxon>Bacillales</taxon>
        <taxon>Alicyclobacillaceae</taxon>
        <taxon>Fodinisporobacter</taxon>
    </lineage>
</organism>
<evidence type="ECO:0000313" key="3">
    <source>
        <dbReference type="Proteomes" id="UP000830167"/>
    </source>
</evidence>
<dbReference type="Pfam" id="PF01797">
    <property type="entry name" value="Y1_Tnp"/>
    <property type="match status" value="1"/>
</dbReference>